<dbReference type="GO" id="GO:0005634">
    <property type="term" value="C:nucleus"/>
    <property type="evidence" value="ECO:0007669"/>
    <property type="project" value="UniProtKB-SubCell"/>
</dbReference>
<organism evidence="4 5">
    <name type="scientific">Fusarium oxysporum f. sp. radicis-cucumerinum</name>
    <dbReference type="NCBI Taxonomy" id="327505"/>
    <lineage>
        <taxon>Eukaryota</taxon>
        <taxon>Fungi</taxon>
        <taxon>Dikarya</taxon>
        <taxon>Ascomycota</taxon>
        <taxon>Pezizomycotina</taxon>
        <taxon>Sordariomycetes</taxon>
        <taxon>Hypocreomycetidae</taxon>
        <taxon>Hypocreales</taxon>
        <taxon>Nectriaceae</taxon>
        <taxon>Fusarium</taxon>
        <taxon>Fusarium oxysporum species complex</taxon>
    </lineage>
</organism>
<dbReference type="PANTHER" id="PTHR37534:SF46">
    <property type="entry name" value="ZN(II)2CYS6 TRANSCRIPTION FACTOR (EUROFUNG)"/>
    <property type="match status" value="1"/>
</dbReference>
<evidence type="ECO:0000256" key="2">
    <source>
        <dbReference type="ARBA" id="ARBA00023242"/>
    </source>
</evidence>
<dbReference type="PANTHER" id="PTHR37534">
    <property type="entry name" value="TRANSCRIPTIONAL ACTIVATOR PROTEIN UGA3"/>
    <property type="match status" value="1"/>
</dbReference>
<comment type="caution">
    <text evidence="4">The sequence shown here is derived from an EMBL/GenBank/DDBJ whole genome shotgun (WGS) entry which is preliminary data.</text>
</comment>
<proteinExistence type="predicted"/>
<feature type="region of interest" description="Disordered" evidence="3">
    <location>
        <begin position="44"/>
        <end position="76"/>
    </location>
</feature>
<dbReference type="InterPro" id="IPR021858">
    <property type="entry name" value="Fun_TF"/>
</dbReference>
<evidence type="ECO:0008006" key="6">
    <source>
        <dbReference type="Google" id="ProtNLM"/>
    </source>
</evidence>
<evidence type="ECO:0000313" key="5">
    <source>
        <dbReference type="Proteomes" id="UP000219602"/>
    </source>
</evidence>
<accession>A0A2H3GC21</accession>
<dbReference type="EMBL" id="MABQ02000010">
    <property type="protein sequence ID" value="PCD24534.1"/>
    <property type="molecule type" value="Genomic_DNA"/>
</dbReference>
<evidence type="ECO:0000256" key="3">
    <source>
        <dbReference type="SAM" id="MobiDB-lite"/>
    </source>
</evidence>
<dbReference type="Pfam" id="PF11951">
    <property type="entry name" value="Fungal_trans_2"/>
    <property type="match status" value="1"/>
</dbReference>
<sequence length="633" mass="71353">MESLCQVYPPHTVYKPPSSLPSSLQLGDQAFGVCKAPLQELTTQNMNPTIVSSAKRGPSSDRQYDEHAKKSKISQANPEVESINLSSVLLLPSPGIQIGSSSSATISEDKPHAGLQAMPVLEQKALEESVLNAFEYSDNVIVLGEKIFPVPIGSEINSFLKFKRAHPNSGGRAHALTYPQRTIPTCWNVAVQKPSDRTLLAFYWFAICTGKSFIHETNPWLDFITFQNSPGIRSAILCLAAVHLHDHTPDKENGDRVIHNYAFGYRAIQLHKRTVAYLRDLLNCKQDGSPIEILSLLIILSTIDALRIEHQTKAPFEPAWYQGLRLAEKYLDNMGQKPAFLEEECLNQKIPKRIRDTLPFNFRESPPTSPQHPQPTSLHISQAVLVARGIILTQVTSKLPQPERFVPIEESHRFSWLLQASSEDVWTIHGGCGTSPKLLHIMSQINYCATRFHQDNRSIVVPLTAKKLLQLLYELKSTESAESSIDSTTKVIEQTAYAWLLTAIIYLRCRVQRYPPSHRYVRRHLAALAKCIQAVPASGLFFTANAPILPVFILGLLSVKNRGVAQDWFETVLQVPVRSTVPPIYEALKRTWEWKQIWPSAKNLPRLIQEREPWWEKLVDRLLIETGGMLCFM</sequence>
<keyword evidence="2" id="KW-0539">Nucleus</keyword>
<gene>
    <name evidence="4" type="ORF">AU210_013653</name>
</gene>
<evidence type="ECO:0000313" key="4">
    <source>
        <dbReference type="EMBL" id="PCD24534.1"/>
    </source>
</evidence>
<feature type="compositionally biased region" description="Basic and acidic residues" evidence="3">
    <location>
        <begin position="58"/>
        <end position="68"/>
    </location>
</feature>
<dbReference type="AlphaFoldDB" id="A0A2H3GC21"/>
<protein>
    <recommendedName>
        <fullName evidence="6">Transcription factor domain-containing protein</fullName>
    </recommendedName>
</protein>
<reference evidence="4 5" key="2">
    <citation type="journal article" date="2017" name="Sci. Rep.">
        <title>A mobile pathogenicity chromosome in Fusarium oxysporum for infection of multiple cucurbit species.</title>
        <authorList>
            <person name="van Dam P."/>
            <person name="Fokkens L."/>
            <person name="Ayukawa Y."/>
            <person name="van der Gragt M."/>
            <person name="Ter Horst A."/>
            <person name="Brankovics B."/>
            <person name="Houterman P.M."/>
            <person name="Arie T."/>
            <person name="Rep M."/>
        </authorList>
    </citation>
    <scope>NUCLEOTIDE SEQUENCE [LARGE SCALE GENOMIC DNA]</scope>
    <source>
        <strain evidence="4 5">Forc016</strain>
    </source>
</reference>
<name>A0A2H3GC21_FUSOX</name>
<evidence type="ECO:0000256" key="1">
    <source>
        <dbReference type="ARBA" id="ARBA00004123"/>
    </source>
</evidence>
<reference evidence="4 5" key="1">
    <citation type="journal article" date="2016" name="Environ. Microbiol.">
        <title>Effector profiles distinguish formae speciales of Fusarium oxysporum.</title>
        <authorList>
            <person name="van Dam P."/>
            <person name="Fokkens L."/>
            <person name="Schmidt S.M."/>
            <person name="Linmans J.H."/>
            <person name="Kistler H.C."/>
            <person name="Ma L.J."/>
            <person name="Rep M."/>
        </authorList>
    </citation>
    <scope>NUCLEOTIDE SEQUENCE [LARGE SCALE GENOMIC DNA]</scope>
    <source>
        <strain evidence="4 5">Forc016</strain>
    </source>
</reference>
<dbReference type="Proteomes" id="UP000219602">
    <property type="component" value="Chromosome 12"/>
</dbReference>
<comment type="subcellular location">
    <subcellularLocation>
        <location evidence="1">Nucleus</location>
    </subcellularLocation>
</comment>